<dbReference type="AlphaFoldDB" id="A0A7V5CTX5"/>
<keyword evidence="6 11" id="KW-0812">Transmembrane</keyword>
<comment type="caution">
    <text evidence="14">The sequence shown here is derived from an EMBL/GenBank/DDBJ whole genome shotgun (WGS) entry which is preliminary data.</text>
</comment>
<dbReference type="SMART" id="SM00387">
    <property type="entry name" value="HATPase_c"/>
    <property type="match status" value="1"/>
</dbReference>
<dbReference type="PROSITE" id="PS50109">
    <property type="entry name" value="HIS_KIN"/>
    <property type="match status" value="1"/>
</dbReference>
<dbReference type="InterPro" id="IPR004358">
    <property type="entry name" value="Sig_transdc_His_kin-like_C"/>
</dbReference>
<gene>
    <name evidence="14" type="ORF">ENW50_10245</name>
</gene>
<dbReference type="FunFam" id="3.30.565.10:FF:000006">
    <property type="entry name" value="Sensor histidine kinase WalK"/>
    <property type="match status" value="1"/>
</dbReference>
<evidence type="ECO:0000256" key="1">
    <source>
        <dbReference type="ARBA" id="ARBA00000085"/>
    </source>
</evidence>
<dbReference type="CDD" id="cd00082">
    <property type="entry name" value="HisKA"/>
    <property type="match status" value="1"/>
</dbReference>
<keyword evidence="8 11" id="KW-1133">Transmembrane helix</keyword>
<dbReference type="InterPro" id="IPR036890">
    <property type="entry name" value="HATPase_C_sf"/>
</dbReference>
<evidence type="ECO:0000259" key="13">
    <source>
        <dbReference type="PROSITE" id="PS50885"/>
    </source>
</evidence>
<dbReference type="EC" id="2.7.13.3" evidence="3"/>
<dbReference type="EMBL" id="DTKL01000063">
    <property type="protein sequence ID" value="HGY95042.1"/>
    <property type="molecule type" value="Genomic_DNA"/>
</dbReference>
<evidence type="ECO:0000313" key="14">
    <source>
        <dbReference type="EMBL" id="HGY95042.1"/>
    </source>
</evidence>
<keyword evidence="4" id="KW-0597">Phosphoprotein</keyword>
<dbReference type="Gene3D" id="1.10.287.130">
    <property type="match status" value="1"/>
</dbReference>
<proteinExistence type="predicted"/>
<dbReference type="Gene3D" id="3.30.565.10">
    <property type="entry name" value="Histidine kinase-like ATPase, C-terminal domain"/>
    <property type="match status" value="1"/>
</dbReference>
<keyword evidence="9" id="KW-0902">Two-component regulatory system</keyword>
<organism evidence="14">
    <name type="scientific">Acidobacterium capsulatum</name>
    <dbReference type="NCBI Taxonomy" id="33075"/>
    <lineage>
        <taxon>Bacteria</taxon>
        <taxon>Pseudomonadati</taxon>
        <taxon>Acidobacteriota</taxon>
        <taxon>Terriglobia</taxon>
        <taxon>Terriglobales</taxon>
        <taxon>Acidobacteriaceae</taxon>
        <taxon>Acidobacterium</taxon>
    </lineage>
</organism>
<dbReference type="Pfam" id="PF02518">
    <property type="entry name" value="HATPase_c"/>
    <property type="match status" value="1"/>
</dbReference>
<reference evidence="14" key="1">
    <citation type="journal article" date="2020" name="mSystems">
        <title>Genome- and Community-Level Interaction Insights into Carbon Utilization and Element Cycling Functions of Hydrothermarchaeota in Hydrothermal Sediment.</title>
        <authorList>
            <person name="Zhou Z."/>
            <person name="Liu Y."/>
            <person name="Xu W."/>
            <person name="Pan J."/>
            <person name="Luo Z.H."/>
            <person name="Li M."/>
        </authorList>
    </citation>
    <scope>NUCLEOTIDE SEQUENCE [LARGE SCALE GENOMIC DNA]</scope>
    <source>
        <strain evidence="14">SpSt-855</strain>
    </source>
</reference>
<dbReference type="InterPro" id="IPR003661">
    <property type="entry name" value="HisK_dim/P_dom"/>
</dbReference>
<feature type="domain" description="Histidine kinase" evidence="12">
    <location>
        <begin position="270"/>
        <end position="485"/>
    </location>
</feature>
<accession>A0A7V5CTX5</accession>
<dbReference type="GO" id="GO:0000155">
    <property type="term" value="F:phosphorelay sensor kinase activity"/>
    <property type="evidence" value="ECO:0007669"/>
    <property type="project" value="InterPro"/>
</dbReference>
<dbReference type="SMART" id="SM00388">
    <property type="entry name" value="HisKA"/>
    <property type="match status" value="1"/>
</dbReference>
<dbReference type="PANTHER" id="PTHR45436">
    <property type="entry name" value="SENSOR HISTIDINE KINASE YKOH"/>
    <property type="match status" value="1"/>
</dbReference>
<evidence type="ECO:0000256" key="9">
    <source>
        <dbReference type="ARBA" id="ARBA00023012"/>
    </source>
</evidence>
<dbReference type="SUPFAM" id="SSF47384">
    <property type="entry name" value="Homodimeric domain of signal transducing histidine kinase"/>
    <property type="match status" value="1"/>
</dbReference>
<dbReference type="GO" id="GO:0005886">
    <property type="term" value="C:plasma membrane"/>
    <property type="evidence" value="ECO:0007669"/>
    <property type="project" value="TreeGrafter"/>
</dbReference>
<sequence>MDRNAARTWLPAFSPQPDHFGMKKSYSLRRRLIVTVLLLEVALALGISGATLIYTRHDQFRAFDLMLRGRADSLLGAVQDAEDASDTVKVDLHALDLRRGDLWQVVEQNGRVLAQSARWTPACRLAILHGQYRNFHLHDGHYRGVVIHGVRQIDAGDGQPGIARPVTIYYAASVHHVYEEVQRAGQFLLLANGILLLITGTILVFLLRRGLAPLDHLNRAAAQVQPSQPLFRTPEDVALVEELGALAATLESATLRLDEGFRQQQIFLHNAAHELKTAVTIVKSSLQLLASRPRSSEDYHAGLNLCLADCGRMEDLVQSMLLLARLEQPALRAQSTCNITEAALAAVAQFERMAQSGQIELHAETSGAAWAPVDAEAAATLLSNLVVNALQHTPPARKVWIRVQPQPANIRLQVEDQGEGIPPEDLPHVFERFYRGDRSRSRATGGTGLGLAICKAIVESCGGSIAIRSQPGKGTCVDVLLPASQHHRV</sequence>
<evidence type="ECO:0000256" key="11">
    <source>
        <dbReference type="SAM" id="Phobius"/>
    </source>
</evidence>
<evidence type="ECO:0000256" key="4">
    <source>
        <dbReference type="ARBA" id="ARBA00022553"/>
    </source>
</evidence>
<dbReference type="InterPro" id="IPR005467">
    <property type="entry name" value="His_kinase_dom"/>
</dbReference>
<evidence type="ECO:0000256" key="2">
    <source>
        <dbReference type="ARBA" id="ARBA00004370"/>
    </source>
</evidence>
<dbReference type="SUPFAM" id="SSF55874">
    <property type="entry name" value="ATPase domain of HSP90 chaperone/DNA topoisomerase II/histidine kinase"/>
    <property type="match status" value="1"/>
</dbReference>
<feature type="domain" description="HAMP" evidence="13">
    <location>
        <begin position="208"/>
        <end position="262"/>
    </location>
</feature>
<name>A0A7V5CTX5_9BACT</name>
<dbReference type="PRINTS" id="PR00344">
    <property type="entry name" value="BCTRLSENSOR"/>
</dbReference>
<dbReference type="CDD" id="cd00075">
    <property type="entry name" value="HATPase"/>
    <property type="match status" value="1"/>
</dbReference>
<evidence type="ECO:0000256" key="8">
    <source>
        <dbReference type="ARBA" id="ARBA00022989"/>
    </source>
</evidence>
<dbReference type="InterPro" id="IPR003594">
    <property type="entry name" value="HATPase_dom"/>
</dbReference>
<keyword evidence="10 11" id="KW-0472">Membrane</keyword>
<feature type="transmembrane region" description="Helical" evidence="11">
    <location>
        <begin position="187"/>
        <end position="207"/>
    </location>
</feature>
<evidence type="ECO:0000256" key="3">
    <source>
        <dbReference type="ARBA" id="ARBA00012438"/>
    </source>
</evidence>
<evidence type="ECO:0000256" key="10">
    <source>
        <dbReference type="ARBA" id="ARBA00023136"/>
    </source>
</evidence>
<evidence type="ECO:0000259" key="12">
    <source>
        <dbReference type="PROSITE" id="PS50109"/>
    </source>
</evidence>
<feature type="transmembrane region" description="Helical" evidence="11">
    <location>
        <begin position="32"/>
        <end position="54"/>
    </location>
</feature>
<keyword evidence="5" id="KW-0808">Transferase</keyword>
<comment type="subcellular location">
    <subcellularLocation>
        <location evidence="2">Membrane</location>
    </subcellularLocation>
</comment>
<comment type="catalytic activity">
    <reaction evidence="1">
        <text>ATP + protein L-histidine = ADP + protein N-phospho-L-histidine.</text>
        <dbReference type="EC" id="2.7.13.3"/>
    </reaction>
</comment>
<evidence type="ECO:0000256" key="6">
    <source>
        <dbReference type="ARBA" id="ARBA00022692"/>
    </source>
</evidence>
<dbReference type="InterPro" id="IPR050428">
    <property type="entry name" value="TCS_sensor_his_kinase"/>
</dbReference>
<dbReference type="PANTHER" id="PTHR45436:SF5">
    <property type="entry name" value="SENSOR HISTIDINE KINASE TRCS"/>
    <property type="match status" value="1"/>
</dbReference>
<dbReference type="PROSITE" id="PS50885">
    <property type="entry name" value="HAMP"/>
    <property type="match status" value="1"/>
</dbReference>
<dbReference type="InterPro" id="IPR036097">
    <property type="entry name" value="HisK_dim/P_sf"/>
</dbReference>
<keyword evidence="7 14" id="KW-0418">Kinase</keyword>
<dbReference type="Pfam" id="PF00512">
    <property type="entry name" value="HisKA"/>
    <property type="match status" value="1"/>
</dbReference>
<protein>
    <recommendedName>
        <fullName evidence="3">histidine kinase</fullName>
        <ecNumber evidence="3">2.7.13.3</ecNumber>
    </recommendedName>
</protein>
<evidence type="ECO:0000256" key="7">
    <source>
        <dbReference type="ARBA" id="ARBA00022777"/>
    </source>
</evidence>
<dbReference type="InterPro" id="IPR003660">
    <property type="entry name" value="HAMP_dom"/>
</dbReference>
<evidence type="ECO:0000256" key="5">
    <source>
        <dbReference type="ARBA" id="ARBA00022679"/>
    </source>
</evidence>